<dbReference type="PANTHER" id="PTHR47739:SF1">
    <property type="entry name" value="TRNA1(VAL) (ADENINE(37)-N6)-METHYLTRANSFERASE"/>
    <property type="match status" value="1"/>
</dbReference>
<organism evidence="2 3">
    <name type="scientific">Evansella alkalicola</name>
    <dbReference type="NCBI Taxonomy" id="745819"/>
    <lineage>
        <taxon>Bacteria</taxon>
        <taxon>Bacillati</taxon>
        <taxon>Bacillota</taxon>
        <taxon>Bacilli</taxon>
        <taxon>Bacillales</taxon>
        <taxon>Bacillaceae</taxon>
        <taxon>Evansella</taxon>
    </lineage>
</organism>
<comment type="caution">
    <text evidence="2">The sequence shown here is derived from an EMBL/GenBank/DDBJ whole genome shotgun (WGS) entry which is preliminary data.</text>
</comment>
<accession>A0ABS6JXM7</accession>
<dbReference type="Pfam" id="PF05175">
    <property type="entry name" value="MTS"/>
    <property type="match status" value="1"/>
</dbReference>
<sequence length="246" mass="28164">MTEKKGIEYIHYMPGKKRYIYQRNDIFSFSIDAVLLAKFAKAPKATGKIIDLCTGTGAIPLLLSTRTSAPIDAVEIQSLLCELAEKSIKYNDLEGQISLIHKNILDLDKEVSWGSYDLVTCNPPYFTVTSDQGKNRNEKISYARHEIACTLDDVIRICARLVNQTGKIAMVHRPERLADIIITMRKYKVEPKVIQYVHPRKDREANMILIEAVRGGKPGLKTYPPFFVYGDGQEYTKEFKEYYETW</sequence>
<feature type="domain" description="Methyltransferase small" evidence="1">
    <location>
        <begin position="33"/>
        <end position="130"/>
    </location>
</feature>
<dbReference type="InterPro" id="IPR050210">
    <property type="entry name" value="tRNA_Adenine-N(6)_MTase"/>
</dbReference>
<reference evidence="2 3" key="1">
    <citation type="submission" date="2021-06" db="EMBL/GenBank/DDBJ databases">
        <title>Bacillus sp. RD4P76, an endophyte from a halophyte.</title>
        <authorList>
            <person name="Sun J.-Q."/>
        </authorList>
    </citation>
    <scope>NUCLEOTIDE SEQUENCE [LARGE SCALE GENOMIC DNA]</scope>
    <source>
        <strain evidence="2 3">JCM 17098</strain>
    </source>
</reference>
<evidence type="ECO:0000313" key="2">
    <source>
        <dbReference type="EMBL" id="MBU9721977.1"/>
    </source>
</evidence>
<keyword evidence="3" id="KW-1185">Reference proteome</keyword>
<dbReference type="RefSeq" id="WP_088077461.1">
    <property type="nucleotide sequence ID" value="NZ_JAHQCR010000046.1"/>
</dbReference>
<dbReference type="InterPro" id="IPR007848">
    <property type="entry name" value="Small_mtfrase_dom"/>
</dbReference>
<evidence type="ECO:0000259" key="1">
    <source>
        <dbReference type="Pfam" id="PF05175"/>
    </source>
</evidence>
<dbReference type="EMBL" id="JAHQCR010000046">
    <property type="protein sequence ID" value="MBU9721977.1"/>
    <property type="molecule type" value="Genomic_DNA"/>
</dbReference>
<dbReference type="InterPro" id="IPR029063">
    <property type="entry name" value="SAM-dependent_MTases_sf"/>
</dbReference>
<name>A0ABS6JXM7_9BACI</name>
<dbReference type="SUPFAM" id="SSF53335">
    <property type="entry name" value="S-adenosyl-L-methionine-dependent methyltransferases"/>
    <property type="match status" value="1"/>
</dbReference>
<dbReference type="Gene3D" id="3.40.50.150">
    <property type="entry name" value="Vaccinia Virus protein VP39"/>
    <property type="match status" value="1"/>
</dbReference>
<dbReference type="PANTHER" id="PTHR47739">
    <property type="entry name" value="TRNA1(VAL) (ADENINE(37)-N6)-METHYLTRANSFERASE"/>
    <property type="match status" value="1"/>
</dbReference>
<gene>
    <name evidence="2" type="ORF">KS407_11080</name>
</gene>
<protein>
    <submittedName>
        <fullName evidence="2">tRNA1(Val) (Adenine(37)-N6)-methyltransferase</fullName>
    </submittedName>
</protein>
<dbReference type="Proteomes" id="UP000790580">
    <property type="component" value="Unassembled WGS sequence"/>
</dbReference>
<evidence type="ECO:0000313" key="3">
    <source>
        <dbReference type="Proteomes" id="UP000790580"/>
    </source>
</evidence>
<proteinExistence type="predicted"/>
<dbReference type="CDD" id="cd02440">
    <property type="entry name" value="AdoMet_MTases"/>
    <property type="match status" value="1"/>
</dbReference>